<feature type="transmembrane region" description="Helical" evidence="6">
    <location>
        <begin position="388"/>
        <end position="406"/>
    </location>
</feature>
<evidence type="ECO:0000313" key="9">
    <source>
        <dbReference type="Proteomes" id="UP000262325"/>
    </source>
</evidence>
<feature type="transmembrane region" description="Helical" evidence="6">
    <location>
        <begin position="35"/>
        <end position="57"/>
    </location>
</feature>
<feature type="transmembrane region" description="Helical" evidence="6">
    <location>
        <begin position="176"/>
        <end position="199"/>
    </location>
</feature>
<evidence type="ECO:0000259" key="7">
    <source>
        <dbReference type="Pfam" id="PF03772"/>
    </source>
</evidence>
<feature type="transmembrane region" description="Helical" evidence="6">
    <location>
        <begin position="247"/>
        <end position="262"/>
    </location>
</feature>
<feature type="transmembrane region" description="Helical" evidence="6">
    <location>
        <begin position="306"/>
        <end position="323"/>
    </location>
</feature>
<name>A0A3D5QCW2_FLESI</name>
<accession>A0A3D5QCW2</accession>
<dbReference type="AlphaFoldDB" id="A0A3D5QCW2"/>
<keyword evidence="3 6" id="KW-0812">Transmembrane</keyword>
<reference evidence="8 9" key="1">
    <citation type="journal article" date="2018" name="Nat. Biotechnol.">
        <title>A standardized bacterial taxonomy based on genome phylogeny substantially revises the tree of life.</title>
        <authorList>
            <person name="Parks D.H."/>
            <person name="Chuvochina M."/>
            <person name="Waite D.W."/>
            <person name="Rinke C."/>
            <person name="Skarshewski A."/>
            <person name="Chaumeil P.A."/>
            <person name="Hugenholtz P."/>
        </authorList>
    </citation>
    <scope>NUCLEOTIDE SEQUENCE [LARGE SCALE GENOMIC DNA]</scope>
    <source>
        <strain evidence="8">UBA8672</strain>
    </source>
</reference>
<organism evidence="8 9">
    <name type="scientific">Flexistipes sinusarabici</name>
    <dbReference type="NCBI Taxonomy" id="2352"/>
    <lineage>
        <taxon>Bacteria</taxon>
        <taxon>Pseudomonadati</taxon>
        <taxon>Deferribacterota</taxon>
        <taxon>Deferribacteres</taxon>
        <taxon>Deferribacterales</taxon>
        <taxon>Flexistipitaceae</taxon>
        <taxon>Flexistipes</taxon>
    </lineage>
</organism>
<feature type="transmembrane region" description="Helical" evidence="6">
    <location>
        <begin position="330"/>
        <end position="352"/>
    </location>
</feature>
<comment type="caution">
    <text evidence="8">The sequence shown here is derived from an EMBL/GenBank/DDBJ whole genome shotgun (WGS) entry which is preliminary data.</text>
</comment>
<sequence>MIKNKKVELFFVSALLLNLLPLSATAHLLTSFMLALLFFKGRVRVVVLIFIIFFGLAEKYSFIVVEHMFDTKASYVYETTAGTYFSDVKLEAGDVIAGKFVRKMTKYGINIYGSGNKYRFRLPLVSDLLYSRKNLSEKLYYSSGLKAGLTNALVMGDKNFLPDTLVDKFTVTGLNHLLAISGLHVGIILGGILWLLSFLHIKLRFLISLPFLILLVPFTGFKITVIRAVLFALIVMTAYFFDVKTDLKKMILFAAGIFMLIDPEITNDISFLLSFSAVFGIVYFLRNRKENADRGRFSWFTEPVKVGVAATVFTSPFILYYFGNFNYMSVLNTVVMLPFISVLIILGLGYLVNPAILINPLVVFENLTKDVLNLLYEWTYSFFVLNKIDYNIFVTVIILMLLVVLLKRRILLLFVLLLPLIPQKNPDGIYIPKMIRSKGFINIDGNKKEIFYKGWYSDFKYSFLPLAAELSAENFESGDINIYDGKNMYIKIQNKTKKFSNICVNKVSPECRYIFKTRSNTVNKKDYSKKHTYLIYKNDLEKGNIIQLSRYKDTIKVFKGGVVLID</sequence>
<feature type="transmembrane region" description="Helical" evidence="6">
    <location>
        <begin position="211"/>
        <end position="241"/>
    </location>
</feature>
<dbReference type="PANTHER" id="PTHR30619:SF1">
    <property type="entry name" value="RECOMBINATION PROTEIN 2"/>
    <property type="match status" value="1"/>
</dbReference>
<dbReference type="InterPro" id="IPR052159">
    <property type="entry name" value="Competence_DNA_uptake"/>
</dbReference>
<dbReference type="PANTHER" id="PTHR30619">
    <property type="entry name" value="DNA INTERNALIZATION/COMPETENCE PROTEIN COMEC/REC2"/>
    <property type="match status" value="1"/>
</dbReference>
<dbReference type="NCBIfam" id="TIGR00360">
    <property type="entry name" value="ComEC_N-term"/>
    <property type="match status" value="1"/>
</dbReference>
<keyword evidence="4 6" id="KW-1133">Transmembrane helix</keyword>
<evidence type="ECO:0000256" key="6">
    <source>
        <dbReference type="SAM" id="Phobius"/>
    </source>
</evidence>
<dbReference type="InterPro" id="IPR004477">
    <property type="entry name" value="ComEC_N"/>
</dbReference>
<keyword evidence="5 6" id="KW-0472">Membrane</keyword>
<evidence type="ECO:0000256" key="1">
    <source>
        <dbReference type="ARBA" id="ARBA00004651"/>
    </source>
</evidence>
<dbReference type="EMBL" id="DPPF01000111">
    <property type="protein sequence ID" value="HCW93119.1"/>
    <property type="molecule type" value="Genomic_DNA"/>
</dbReference>
<evidence type="ECO:0000256" key="5">
    <source>
        <dbReference type="ARBA" id="ARBA00023136"/>
    </source>
</evidence>
<protein>
    <recommendedName>
        <fullName evidence="7">ComEC/Rec2-related protein domain-containing protein</fullName>
    </recommendedName>
</protein>
<keyword evidence="2" id="KW-1003">Cell membrane</keyword>
<feature type="domain" description="ComEC/Rec2-related protein" evidence="7">
    <location>
        <begin position="153"/>
        <end position="408"/>
    </location>
</feature>
<feature type="transmembrane region" description="Helical" evidence="6">
    <location>
        <begin position="139"/>
        <end position="156"/>
    </location>
</feature>
<dbReference type="GO" id="GO:0005886">
    <property type="term" value="C:plasma membrane"/>
    <property type="evidence" value="ECO:0007669"/>
    <property type="project" value="UniProtKB-SubCell"/>
</dbReference>
<evidence type="ECO:0000313" key="8">
    <source>
        <dbReference type="EMBL" id="HCW93119.1"/>
    </source>
</evidence>
<evidence type="ECO:0000256" key="2">
    <source>
        <dbReference type="ARBA" id="ARBA00022475"/>
    </source>
</evidence>
<comment type="subcellular location">
    <subcellularLocation>
        <location evidence="1">Cell membrane</location>
        <topology evidence="1">Multi-pass membrane protein</topology>
    </subcellularLocation>
</comment>
<gene>
    <name evidence="8" type="ORF">DHM44_05500</name>
</gene>
<dbReference type="Proteomes" id="UP000262325">
    <property type="component" value="Unassembled WGS sequence"/>
</dbReference>
<dbReference type="Pfam" id="PF03772">
    <property type="entry name" value="Competence"/>
    <property type="match status" value="1"/>
</dbReference>
<evidence type="ECO:0000256" key="3">
    <source>
        <dbReference type="ARBA" id="ARBA00022692"/>
    </source>
</evidence>
<evidence type="ECO:0000256" key="4">
    <source>
        <dbReference type="ARBA" id="ARBA00022989"/>
    </source>
</evidence>
<proteinExistence type="predicted"/>